<comment type="caution">
    <text evidence="2">The sequence shown here is derived from an EMBL/GenBank/DDBJ whole genome shotgun (WGS) entry which is preliminary data.</text>
</comment>
<name>A0ABQ5GCD8_9ASTR</name>
<evidence type="ECO:0008006" key="4">
    <source>
        <dbReference type="Google" id="ProtNLM"/>
    </source>
</evidence>
<proteinExistence type="predicted"/>
<evidence type="ECO:0000313" key="2">
    <source>
        <dbReference type="EMBL" id="GJT73191.1"/>
    </source>
</evidence>
<dbReference type="EMBL" id="BQNB010018329">
    <property type="protein sequence ID" value="GJT73191.1"/>
    <property type="molecule type" value="Genomic_DNA"/>
</dbReference>
<reference evidence="2" key="2">
    <citation type="submission" date="2022-01" db="EMBL/GenBank/DDBJ databases">
        <authorList>
            <person name="Yamashiro T."/>
            <person name="Shiraishi A."/>
            <person name="Satake H."/>
            <person name="Nakayama K."/>
        </authorList>
    </citation>
    <scope>NUCLEOTIDE SEQUENCE</scope>
</reference>
<organism evidence="2 3">
    <name type="scientific">Tanacetum coccineum</name>
    <dbReference type="NCBI Taxonomy" id="301880"/>
    <lineage>
        <taxon>Eukaryota</taxon>
        <taxon>Viridiplantae</taxon>
        <taxon>Streptophyta</taxon>
        <taxon>Embryophyta</taxon>
        <taxon>Tracheophyta</taxon>
        <taxon>Spermatophyta</taxon>
        <taxon>Magnoliopsida</taxon>
        <taxon>eudicotyledons</taxon>
        <taxon>Gunneridae</taxon>
        <taxon>Pentapetalae</taxon>
        <taxon>asterids</taxon>
        <taxon>campanulids</taxon>
        <taxon>Asterales</taxon>
        <taxon>Asteraceae</taxon>
        <taxon>Asteroideae</taxon>
        <taxon>Anthemideae</taxon>
        <taxon>Anthemidinae</taxon>
        <taxon>Tanacetum</taxon>
    </lineage>
</organism>
<keyword evidence="1" id="KW-0175">Coiled coil</keyword>
<evidence type="ECO:0000313" key="3">
    <source>
        <dbReference type="Proteomes" id="UP001151760"/>
    </source>
</evidence>
<evidence type="ECO:0000256" key="1">
    <source>
        <dbReference type="SAM" id="Coils"/>
    </source>
</evidence>
<sequence>MKTVNTFIDYRTELVEECSKKAETKLEDNLKKAEAEVMEGSSKRVGTKLEQEVTKKQKVDDVQETTKVDNDQEASKIKELMEIVPDKEEVVIDAIPLDVKPPSIVDWKIHKEGKKTYYQIIRTDGSSKMYLVFSHMLKSFDMEDLKTLWKLVKAKHGSTRPDEGYERVLWGDLKIMLRSSKSGLFLQIELTDKFLQPIIDMDKSF</sequence>
<feature type="coiled-coil region" evidence="1">
    <location>
        <begin position="16"/>
        <end position="43"/>
    </location>
</feature>
<accession>A0ABQ5GCD8</accession>
<reference evidence="2" key="1">
    <citation type="journal article" date="2022" name="Int. J. Mol. Sci.">
        <title>Draft Genome of Tanacetum Coccineum: Genomic Comparison of Closely Related Tanacetum-Family Plants.</title>
        <authorList>
            <person name="Yamashiro T."/>
            <person name="Shiraishi A."/>
            <person name="Nakayama K."/>
            <person name="Satake H."/>
        </authorList>
    </citation>
    <scope>NUCLEOTIDE SEQUENCE</scope>
</reference>
<dbReference type="Proteomes" id="UP001151760">
    <property type="component" value="Unassembled WGS sequence"/>
</dbReference>
<protein>
    <recommendedName>
        <fullName evidence="4">Reverse transcriptase</fullName>
    </recommendedName>
</protein>
<keyword evidence="3" id="KW-1185">Reference proteome</keyword>
<gene>
    <name evidence="2" type="ORF">Tco_1032477</name>
</gene>